<evidence type="ECO:0000256" key="1">
    <source>
        <dbReference type="SAM" id="SignalP"/>
    </source>
</evidence>
<name>A0A9Q8Q7B8_9HYPO</name>
<dbReference type="OrthoDB" id="2251794at2759"/>
<reference evidence="2" key="1">
    <citation type="submission" date="2021-11" db="EMBL/GenBank/DDBJ databases">
        <title>Purpureocillium_takamizusanense_genome.</title>
        <authorList>
            <person name="Nguyen N.-H."/>
        </authorList>
    </citation>
    <scope>NUCLEOTIDE SEQUENCE</scope>
    <source>
        <strain evidence="2">PT3</strain>
    </source>
</reference>
<sequence length="224" mass="23830">MKGLSIFAALAVFGITIAAPTPGPDSVDEGVSFGISNNGPIVVRDDVSGVDGVVDEHEAAVDTVKDGLDLRSISTNKHIASRGNLPGLDPSQSRNAWAIMQEVKKSGTGWQGCMVAITTALTESNIRILANHAVPASLQFPNEGVGADYDSVGIYQQRAQWYNDISCSMRADCSTRAFIIRMKTVGNWQGTDVAVVCQAVQISEKPTAYQKWVGLAVQICKAGF</sequence>
<feature type="signal peptide" evidence="1">
    <location>
        <begin position="1"/>
        <end position="18"/>
    </location>
</feature>
<feature type="chain" id="PRO_5040209730" evidence="1">
    <location>
        <begin position="19"/>
        <end position="224"/>
    </location>
</feature>
<evidence type="ECO:0000313" key="2">
    <source>
        <dbReference type="EMBL" id="UNI13693.1"/>
    </source>
</evidence>
<proteinExistence type="predicted"/>
<evidence type="ECO:0000313" key="3">
    <source>
        <dbReference type="Proteomes" id="UP000829364"/>
    </source>
</evidence>
<dbReference type="EMBL" id="CP086354">
    <property type="protein sequence ID" value="UNI13693.1"/>
    <property type="molecule type" value="Genomic_DNA"/>
</dbReference>
<dbReference type="RefSeq" id="XP_047837174.1">
    <property type="nucleotide sequence ID" value="XM_047981216.1"/>
</dbReference>
<protein>
    <submittedName>
        <fullName evidence="2">Uncharacterized protein</fullName>
    </submittedName>
</protein>
<keyword evidence="3" id="KW-1185">Reference proteome</keyword>
<keyword evidence="1" id="KW-0732">Signal</keyword>
<dbReference type="Proteomes" id="UP000829364">
    <property type="component" value="Chromosome 1"/>
</dbReference>
<accession>A0A9Q8Q7B8</accession>
<dbReference type="GeneID" id="72062379"/>
<dbReference type="KEGG" id="ptkz:JDV02_000414"/>
<organism evidence="2 3">
    <name type="scientific">Purpureocillium takamizusanense</name>
    <dbReference type="NCBI Taxonomy" id="2060973"/>
    <lineage>
        <taxon>Eukaryota</taxon>
        <taxon>Fungi</taxon>
        <taxon>Dikarya</taxon>
        <taxon>Ascomycota</taxon>
        <taxon>Pezizomycotina</taxon>
        <taxon>Sordariomycetes</taxon>
        <taxon>Hypocreomycetidae</taxon>
        <taxon>Hypocreales</taxon>
        <taxon>Ophiocordycipitaceae</taxon>
        <taxon>Purpureocillium</taxon>
    </lineage>
</organism>
<gene>
    <name evidence="2" type="ORF">JDV02_000414</name>
</gene>
<dbReference type="AlphaFoldDB" id="A0A9Q8Q7B8"/>